<reference evidence="1" key="1">
    <citation type="submission" date="2021-05" db="EMBL/GenBank/DDBJ databases">
        <authorList>
            <person name="Scholz U."/>
            <person name="Mascher M."/>
            <person name="Fiebig A."/>
        </authorList>
    </citation>
    <scope>NUCLEOTIDE SEQUENCE [LARGE SCALE GENOMIC DNA]</scope>
</reference>
<protein>
    <submittedName>
        <fullName evidence="1">Uncharacterized protein</fullName>
    </submittedName>
</protein>
<accession>A0ACD5V9P1</accession>
<name>A0ACD5V9P1_AVESA</name>
<keyword evidence="2" id="KW-1185">Reference proteome</keyword>
<proteinExistence type="predicted"/>
<dbReference type="Proteomes" id="UP001732700">
    <property type="component" value="Chromosome 3A"/>
</dbReference>
<evidence type="ECO:0000313" key="2">
    <source>
        <dbReference type="Proteomes" id="UP001732700"/>
    </source>
</evidence>
<dbReference type="EnsemblPlants" id="AVESA.00010b.r2.3AG0405370.1">
    <property type="protein sequence ID" value="AVESA.00010b.r2.3AG0405370.1.CDS"/>
    <property type="gene ID" value="AVESA.00010b.r2.3AG0405370"/>
</dbReference>
<evidence type="ECO:0000313" key="1">
    <source>
        <dbReference type="EnsemblPlants" id="AVESA.00010b.r2.3AG0405370.1.CDS"/>
    </source>
</evidence>
<reference evidence="1" key="2">
    <citation type="submission" date="2025-09" db="UniProtKB">
        <authorList>
            <consortium name="EnsemblPlants"/>
        </authorList>
    </citation>
    <scope>IDENTIFICATION</scope>
</reference>
<sequence>MNAQRREERRDGGLEAAFFRAVVIGDAAAAGSAVPCRIKHGERRHRSLVAPRRESSMSDRSSERDDGDKFEWGSDGEAEPLSASALSNLRVCSQSALDANKWALGKATSSTSLRFLPCQTAQDWSSDSNDGNKFEWGSDGEAEPLSASALSKLCVPSLSALDANEWARREAPSSSSLRFLPCQTGQDWSSDSDGAENSECGSDREAEPLCVVALSNINASGPSTLAIVDCRLVGTYSTSDCTHHKVEDYDDDDLDFGNWDDDDDVDRDAKSDGSIVEDFNQEVVEKDKKTKSLVYVESSKDEANMIITRCDNSKKSFDREVMNMFSNSCGGRKKERFRKKNKKKRKRYGDHEQENQSPMDDGHNKPMVFPNPMVGFGLPNDMVRPVNRILPKKAIGPPFFYYENVALAPKGVWETISRKLYGIEPEIVDSKYFCAAARKRGYIHNLPTENRKPLKSGPPETIFEAFPHYKKFWPSWDSRRQLNCLTTCVGGTKLAEQIECTLANADNPLSARVKKYVMDGCKANNFVWIGKNKVAPLEAHEMEKLLGFPKDHTRGVGIKQRCKSLGNSFQVDTVAFHLSVLKDMFPNGIKVLSLFTGIGGAEVALHRLGIHLKIVVSVEISKANRRIFRGWWNQTQPETSRLIKRFDVQDFTNDKVEFWTRKLDGFDLVIGGSPCNNLAGKNRFHRDGLKGEHSALFFEYFRILDAVKSVMARMSVKKKRVIAGL</sequence>
<organism evidence="1 2">
    <name type="scientific">Avena sativa</name>
    <name type="common">Oat</name>
    <dbReference type="NCBI Taxonomy" id="4498"/>
    <lineage>
        <taxon>Eukaryota</taxon>
        <taxon>Viridiplantae</taxon>
        <taxon>Streptophyta</taxon>
        <taxon>Embryophyta</taxon>
        <taxon>Tracheophyta</taxon>
        <taxon>Spermatophyta</taxon>
        <taxon>Magnoliopsida</taxon>
        <taxon>Liliopsida</taxon>
        <taxon>Poales</taxon>
        <taxon>Poaceae</taxon>
        <taxon>BOP clade</taxon>
        <taxon>Pooideae</taxon>
        <taxon>Poodae</taxon>
        <taxon>Poeae</taxon>
        <taxon>Poeae Chloroplast Group 1 (Aveneae type)</taxon>
        <taxon>Aveninae</taxon>
        <taxon>Avena</taxon>
    </lineage>
</organism>